<feature type="region of interest" description="Disordered" evidence="3">
    <location>
        <begin position="168"/>
        <end position="232"/>
    </location>
</feature>
<feature type="compositionally biased region" description="Basic residues" evidence="3">
    <location>
        <begin position="178"/>
        <end position="191"/>
    </location>
</feature>
<dbReference type="InterPro" id="IPR000859">
    <property type="entry name" value="CUB_dom"/>
</dbReference>
<evidence type="ECO:0000313" key="7">
    <source>
        <dbReference type="Proteomes" id="UP000001307"/>
    </source>
</evidence>
<dbReference type="EMBL" id="FN653047">
    <property type="protein sequence ID" value="CBY09701.1"/>
    <property type="molecule type" value="Genomic_DNA"/>
</dbReference>
<evidence type="ECO:0000256" key="3">
    <source>
        <dbReference type="SAM" id="MobiDB-lite"/>
    </source>
</evidence>
<feature type="compositionally biased region" description="Basic and acidic residues" evidence="3">
    <location>
        <begin position="193"/>
        <end position="213"/>
    </location>
</feature>
<name>E4XGA3_OIKDI</name>
<keyword evidence="1" id="KW-1015">Disulfide bond</keyword>
<keyword evidence="4" id="KW-0812">Transmembrane</keyword>
<feature type="transmembrane region" description="Helical" evidence="4">
    <location>
        <begin position="272"/>
        <end position="292"/>
    </location>
</feature>
<evidence type="ECO:0000259" key="5">
    <source>
        <dbReference type="PROSITE" id="PS01180"/>
    </source>
</evidence>
<dbReference type="PROSITE" id="PS01180">
    <property type="entry name" value="CUB"/>
    <property type="match status" value="1"/>
</dbReference>
<comment type="caution">
    <text evidence="2">Lacks conserved residue(s) required for the propagation of feature annotation.</text>
</comment>
<sequence length="319" mass="36531">MKQTFGIVSTTAKRDRCAPYKTVQFQFIQKCTSEAQEKMNFLTTPGHQDPLFSVINTIEGFSDFYKGRVAVSWTIMTKSKLEPIVLIFEEFYLPCDLGHLVITDGMDESQEICGTDDKWPAITGQSTNLKLSIQTSRSTMEWKMKLGFRKDALGACGKLVKNYPRSIDPCLESENQKPKRKKNLFGKKIPPKKLPESKDETESPDISKKEGKPKPTAKSTTKKKTKEPNIDGYEPIHELGVEELQKFQDDLDMRYWNLDSRNHAAEKNDVTWALWVVLLLIVTGIVSIISFYKRKLKNLNVLEEDIELPETSSSRKLRR</sequence>
<dbReference type="SUPFAM" id="SSF49854">
    <property type="entry name" value="Spermadhesin, CUB domain"/>
    <property type="match status" value="1"/>
</dbReference>
<reference evidence="6" key="1">
    <citation type="journal article" date="2010" name="Science">
        <title>Plasticity of animal genome architecture unmasked by rapid evolution of a pelagic tunicate.</title>
        <authorList>
            <person name="Denoeud F."/>
            <person name="Henriet S."/>
            <person name="Mungpakdee S."/>
            <person name="Aury J.M."/>
            <person name="Da Silva C."/>
            <person name="Brinkmann H."/>
            <person name="Mikhaleva J."/>
            <person name="Olsen L.C."/>
            <person name="Jubin C."/>
            <person name="Canestro C."/>
            <person name="Bouquet J.M."/>
            <person name="Danks G."/>
            <person name="Poulain J."/>
            <person name="Campsteijn C."/>
            <person name="Adamski M."/>
            <person name="Cross I."/>
            <person name="Yadetie F."/>
            <person name="Muffato M."/>
            <person name="Louis A."/>
            <person name="Butcher S."/>
            <person name="Tsagkogeorga G."/>
            <person name="Konrad A."/>
            <person name="Singh S."/>
            <person name="Jensen M.F."/>
            <person name="Cong E.H."/>
            <person name="Eikeseth-Otteraa H."/>
            <person name="Noel B."/>
            <person name="Anthouard V."/>
            <person name="Porcel B.M."/>
            <person name="Kachouri-Lafond R."/>
            <person name="Nishino A."/>
            <person name="Ugolini M."/>
            <person name="Chourrout P."/>
            <person name="Nishida H."/>
            <person name="Aasland R."/>
            <person name="Huzurbazar S."/>
            <person name="Westhof E."/>
            <person name="Delsuc F."/>
            <person name="Lehrach H."/>
            <person name="Reinhardt R."/>
            <person name="Weissenbach J."/>
            <person name="Roy S.W."/>
            <person name="Artiguenave F."/>
            <person name="Postlethwait J.H."/>
            <person name="Manak J.R."/>
            <person name="Thompson E.M."/>
            <person name="Jaillon O."/>
            <person name="Du Pasquier L."/>
            <person name="Boudinot P."/>
            <person name="Liberles D.A."/>
            <person name="Volff J.N."/>
            <person name="Philippe H."/>
            <person name="Lenhard B."/>
            <person name="Roest Crollius H."/>
            <person name="Wincker P."/>
            <person name="Chourrout D."/>
        </authorList>
    </citation>
    <scope>NUCLEOTIDE SEQUENCE [LARGE SCALE GENOMIC DNA]</scope>
</reference>
<evidence type="ECO:0000313" key="6">
    <source>
        <dbReference type="EMBL" id="CBY09701.1"/>
    </source>
</evidence>
<accession>E4XGA3</accession>
<evidence type="ECO:0000256" key="4">
    <source>
        <dbReference type="SAM" id="Phobius"/>
    </source>
</evidence>
<gene>
    <name evidence="6" type="ORF">GSOID_T00010511001</name>
</gene>
<keyword evidence="4" id="KW-0472">Membrane</keyword>
<dbReference type="OrthoDB" id="10339375at2759"/>
<dbReference type="AlphaFoldDB" id="E4XGA3"/>
<feature type="domain" description="CUB" evidence="5">
    <location>
        <begin position="31"/>
        <end position="155"/>
    </location>
</feature>
<dbReference type="InParanoid" id="E4XGA3"/>
<keyword evidence="7" id="KW-1185">Reference proteome</keyword>
<keyword evidence="4" id="KW-1133">Transmembrane helix</keyword>
<proteinExistence type="predicted"/>
<organism evidence="6">
    <name type="scientific">Oikopleura dioica</name>
    <name type="common">Tunicate</name>
    <dbReference type="NCBI Taxonomy" id="34765"/>
    <lineage>
        <taxon>Eukaryota</taxon>
        <taxon>Metazoa</taxon>
        <taxon>Chordata</taxon>
        <taxon>Tunicata</taxon>
        <taxon>Appendicularia</taxon>
        <taxon>Copelata</taxon>
        <taxon>Oikopleuridae</taxon>
        <taxon>Oikopleura</taxon>
    </lineage>
</organism>
<dbReference type="InterPro" id="IPR035914">
    <property type="entry name" value="Sperma_CUB_dom_sf"/>
</dbReference>
<evidence type="ECO:0000256" key="2">
    <source>
        <dbReference type="PROSITE-ProRule" id="PRU00059"/>
    </source>
</evidence>
<protein>
    <recommendedName>
        <fullName evidence="5">CUB domain-containing protein</fullName>
    </recommendedName>
</protein>
<evidence type="ECO:0000256" key="1">
    <source>
        <dbReference type="ARBA" id="ARBA00023157"/>
    </source>
</evidence>
<dbReference type="Proteomes" id="UP000001307">
    <property type="component" value="Unassembled WGS sequence"/>
</dbReference>